<evidence type="ECO:0000313" key="1">
    <source>
        <dbReference type="EMBL" id="SDP71872.1"/>
    </source>
</evidence>
<reference evidence="2" key="1">
    <citation type="submission" date="2016-10" db="EMBL/GenBank/DDBJ databases">
        <authorList>
            <person name="Varghese N."/>
            <person name="Submissions S."/>
        </authorList>
    </citation>
    <scope>NUCLEOTIDE SEQUENCE [LARGE SCALE GENOMIC DNA]</scope>
    <source>
        <strain evidence="2">DSM 22329</strain>
    </source>
</reference>
<protein>
    <submittedName>
        <fullName evidence="1">Uncharacterized protein</fullName>
    </submittedName>
</protein>
<gene>
    <name evidence="1" type="ORF">SAMN04489867_3595</name>
</gene>
<dbReference type="AlphaFoldDB" id="A0A1H0V036"/>
<dbReference type="Proteomes" id="UP000199077">
    <property type="component" value="Chromosome I"/>
</dbReference>
<sequence>MLGDPEQIRLIARRLAVDATQLRRLARQVAHAGDVEWRSPAAALFRARVGERADGLRCRADQLEAAARLVSVHAEAVQGARQEVLRVAALGAALPEAVGGALRAGGRR</sequence>
<evidence type="ECO:0000313" key="2">
    <source>
        <dbReference type="Proteomes" id="UP000199077"/>
    </source>
</evidence>
<organism evidence="1 2">
    <name type="scientific">Pedococcus dokdonensis</name>
    <dbReference type="NCBI Taxonomy" id="443156"/>
    <lineage>
        <taxon>Bacteria</taxon>
        <taxon>Bacillati</taxon>
        <taxon>Actinomycetota</taxon>
        <taxon>Actinomycetes</taxon>
        <taxon>Micrococcales</taxon>
        <taxon>Intrasporangiaceae</taxon>
        <taxon>Pedococcus</taxon>
    </lineage>
</organism>
<accession>A0A1H0V036</accession>
<dbReference type="STRING" id="443156.SAMN04489867_3595"/>
<dbReference type="RefSeq" id="WP_091788639.1">
    <property type="nucleotide sequence ID" value="NZ_LT629711.1"/>
</dbReference>
<keyword evidence="2" id="KW-1185">Reference proteome</keyword>
<dbReference type="EMBL" id="LT629711">
    <property type="protein sequence ID" value="SDP71872.1"/>
    <property type="molecule type" value="Genomic_DNA"/>
</dbReference>
<dbReference type="OrthoDB" id="5149694at2"/>
<proteinExistence type="predicted"/>
<name>A0A1H0V036_9MICO</name>